<dbReference type="Proteomes" id="UP000054845">
    <property type="component" value="Unassembled WGS sequence"/>
</dbReference>
<sequence length="102" mass="11123">MRVSSGQDETELATDEHRPLLCSKRMTRIKSINGSDECPGSRSRSRFCLLIEQRLATPALDALCGLRTCAYPSCINAKVSSGKPSSHTPQPPLVEKSTSSWS</sequence>
<feature type="compositionally biased region" description="Polar residues" evidence="1">
    <location>
        <begin position="79"/>
        <end position="88"/>
    </location>
</feature>
<dbReference type="EMBL" id="CCYA01000181">
    <property type="protein sequence ID" value="CEH12687.1"/>
    <property type="molecule type" value="Genomic_DNA"/>
</dbReference>
<reference evidence="2 3" key="1">
    <citation type="submission" date="2014-09" db="EMBL/GenBank/DDBJ databases">
        <authorList>
            <person name="Magalhaes I.L.F."/>
            <person name="Oliveira U."/>
            <person name="Santos F.R."/>
            <person name="Vidigal T.H.D.A."/>
            <person name="Brescovit A.D."/>
            <person name="Santos A.J."/>
        </authorList>
    </citation>
    <scope>NUCLEOTIDE SEQUENCE [LARGE SCALE GENOMIC DNA]</scope>
</reference>
<protein>
    <submittedName>
        <fullName evidence="2">Uncharacterized protein</fullName>
    </submittedName>
</protein>
<evidence type="ECO:0000313" key="2">
    <source>
        <dbReference type="EMBL" id="CEH12687.1"/>
    </source>
</evidence>
<accession>A0A0P1BBN9</accession>
<organism evidence="2 3">
    <name type="scientific">Ceraceosorus bombacis</name>
    <dbReference type="NCBI Taxonomy" id="401625"/>
    <lineage>
        <taxon>Eukaryota</taxon>
        <taxon>Fungi</taxon>
        <taxon>Dikarya</taxon>
        <taxon>Basidiomycota</taxon>
        <taxon>Ustilaginomycotina</taxon>
        <taxon>Exobasidiomycetes</taxon>
        <taxon>Ceraceosorales</taxon>
        <taxon>Ceraceosoraceae</taxon>
        <taxon>Ceraceosorus</taxon>
    </lineage>
</organism>
<evidence type="ECO:0000256" key="1">
    <source>
        <dbReference type="SAM" id="MobiDB-lite"/>
    </source>
</evidence>
<dbReference type="AlphaFoldDB" id="A0A0P1BBN9"/>
<name>A0A0P1BBN9_9BASI</name>
<proteinExistence type="predicted"/>
<feature type="region of interest" description="Disordered" evidence="1">
    <location>
        <begin position="79"/>
        <end position="102"/>
    </location>
</feature>
<keyword evidence="3" id="KW-1185">Reference proteome</keyword>
<evidence type="ECO:0000313" key="3">
    <source>
        <dbReference type="Proteomes" id="UP000054845"/>
    </source>
</evidence>